<dbReference type="AlphaFoldDB" id="A0A2C9UHL1"/>
<dbReference type="Gene3D" id="1.10.110.10">
    <property type="entry name" value="Plant lipid-transfer and hydrophobic proteins"/>
    <property type="match status" value="1"/>
</dbReference>
<dbReference type="Pfam" id="PF14368">
    <property type="entry name" value="LTP_2"/>
    <property type="match status" value="1"/>
</dbReference>
<sequence>MAISSCRSQCCFILAMLILAGMSISRKFSAAQSCDTDVVSLVLQCEKFVEKSGPKVSPSPGCCAAVKSVDVSCVCALLTKEIQDMISMDKVVFVARSCGKKVSPGTICGSYTVPKA</sequence>
<feature type="domain" description="Bifunctional inhibitor/plant lipid transfer protein/seed storage helical" evidence="2">
    <location>
        <begin position="14"/>
        <end position="108"/>
    </location>
</feature>
<dbReference type="Proteomes" id="UP000091857">
    <property type="component" value="Chromosome 14"/>
</dbReference>
<dbReference type="EMBL" id="CM004400">
    <property type="protein sequence ID" value="OAY30129.1"/>
    <property type="molecule type" value="Genomic_DNA"/>
</dbReference>
<reference evidence="4" key="1">
    <citation type="journal article" date="2016" name="Nat. Biotechnol.">
        <title>Sequencing wild and cultivated cassava and related species reveals extensive interspecific hybridization and genetic diversity.</title>
        <authorList>
            <person name="Bredeson J.V."/>
            <person name="Lyons J.B."/>
            <person name="Prochnik S.E."/>
            <person name="Wu G.A."/>
            <person name="Ha C.M."/>
            <person name="Edsinger-Gonzales E."/>
            <person name="Grimwood J."/>
            <person name="Schmutz J."/>
            <person name="Rabbi I.Y."/>
            <person name="Egesi C."/>
            <person name="Nauluvula P."/>
            <person name="Lebot V."/>
            <person name="Ndunguru J."/>
            <person name="Mkamilo G."/>
            <person name="Bart R.S."/>
            <person name="Setter T.L."/>
            <person name="Gleadow R.M."/>
            <person name="Kulakow P."/>
            <person name="Ferguson M.E."/>
            <person name="Rounsley S."/>
            <person name="Rokhsar D.S."/>
        </authorList>
    </citation>
    <scope>NUCLEOTIDE SEQUENCE [LARGE SCALE GENOMIC DNA]</scope>
    <source>
        <strain evidence="4">cv. AM560-2</strain>
    </source>
</reference>
<dbReference type="SUPFAM" id="SSF47699">
    <property type="entry name" value="Bifunctional inhibitor/lipid-transfer protein/seed storage 2S albumin"/>
    <property type="match status" value="1"/>
</dbReference>
<gene>
    <name evidence="3" type="ORF">MANES_14G006100v8</name>
</gene>
<feature type="chain" id="PRO_5012090178" description="Bifunctional inhibitor/plant lipid transfer protein/seed storage helical domain-containing protein" evidence="1">
    <location>
        <begin position="26"/>
        <end position="116"/>
    </location>
</feature>
<evidence type="ECO:0000313" key="4">
    <source>
        <dbReference type="Proteomes" id="UP000091857"/>
    </source>
</evidence>
<evidence type="ECO:0000259" key="2">
    <source>
        <dbReference type="Pfam" id="PF14368"/>
    </source>
</evidence>
<dbReference type="STRING" id="3983.A0A2C9UHL1"/>
<dbReference type="Gramene" id="Manes.14G006100.1.v8.1">
    <property type="protein sequence ID" value="Manes.14G006100.1.v8.1.CDS"/>
    <property type="gene ID" value="Manes.14G006100.v8.1"/>
</dbReference>
<dbReference type="OrthoDB" id="653734at2759"/>
<proteinExistence type="predicted"/>
<keyword evidence="1" id="KW-0732">Signal</keyword>
<evidence type="ECO:0000256" key="1">
    <source>
        <dbReference type="SAM" id="SignalP"/>
    </source>
</evidence>
<comment type="caution">
    <text evidence="3">The sequence shown here is derived from an EMBL/GenBank/DDBJ whole genome shotgun (WGS) entry which is preliminary data.</text>
</comment>
<accession>A0A2C9UHL1</accession>
<evidence type="ECO:0000313" key="3">
    <source>
        <dbReference type="EMBL" id="OAY30129.1"/>
    </source>
</evidence>
<protein>
    <recommendedName>
        <fullName evidence="2">Bifunctional inhibitor/plant lipid transfer protein/seed storage helical domain-containing protein</fullName>
    </recommendedName>
</protein>
<organism evidence="3 4">
    <name type="scientific">Manihot esculenta</name>
    <name type="common">Cassava</name>
    <name type="synonym">Jatropha manihot</name>
    <dbReference type="NCBI Taxonomy" id="3983"/>
    <lineage>
        <taxon>Eukaryota</taxon>
        <taxon>Viridiplantae</taxon>
        <taxon>Streptophyta</taxon>
        <taxon>Embryophyta</taxon>
        <taxon>Tracheophyta</taxon>
        <taxon>Spermatophyta</taxon>
        <taxon>Magnoliopsida</taxon>
        <taxon>eudicotyledons</taxon>
        <taxon>Gunneridae</taxon>
        <taxon>Pentapetalae</taxon>
        <taxon>rosids</taxon>
        <taxon>fabids</taxon>
        <taxon>Malpighiales</taxon>
        <taxon>Euphorbiaceae</taxon>
        <taxon>Crotonoideae</taxon>
        <taxon>Manihoteae</taxon>
        <taxon>Manihot</taxon>
    </lineage>
</organism>
<dbReference type="PANTHER" id="PTHR33286:SF34">
    <property type="entry name" value="BIFUNCTIONAL INHIBITOR_PLANT LIPID TRANSFER PROTEIN_SEED STORAGE HELICAL DOMAIN-CONTAINING PROTEIN"/>
    <property type="match status" value="1"/>
</dbReference>
<name>A0A2C9UHL1_MANES</name>
<feature type="signal peptide" evidence="1">
    <location>
        <begin position="1"/>
        <end position="25"/>
    </location>
</feature>
<dbReference type="PANTHER" id="PTHR33286">
    <property type="entry name" value="BIFUNCTIONAL INHIBITOR/LIPID-TRANSFER PROTEIN/SEED STORAGE 2S ALBUMIN SUPERFAMILY PROTEIN"/>
    <property type="match status" value="1"/>
</dbReference>
<keyword evidence="4" id="KW-1185">Reference proteome</keyword>
<dbReference type="InterPro" id="IPR016140">
    <property type="entry name" value="Bifunc_inhib/LTP/seed_store"/>
</dbReference>
<dbReference type="InterPro" id="IPR036312">
    <property type="entry name" value="Bifun_inhib/LTP/seed_sf"/>
</dbReference>